<feature type="domain" description="HMG box" evidence="4">
    <location>
        <begin position="64"/>
        <end position="132"/>
    </location>
</feature>
<evidence type="ECO:0000313" key="5">
    <source>
        <dbReference type="EMBL" id="KIY73285.1"/>
    </source>
</evidence>
<evidence type="ECO:0000259" key="4">
    <source>
        <dbReference type="PROSITE" id="PS50118"/>
    </source>
</evidence>
<gene>
    <name evidence="5" type="ORF">CYLTODRAFT_417245</name>
</gene>
<dbReference type="GO" id="GO:0005634">
    <property type="term" value="C:nucleus"/>
    <property type="evidence" value="ECO:0007669"/>
    <property type="project" value="UniProtKB-UniRule"/>
</dbReference>
<dbReference type="Gene3D" id="1.10.30.10">
    <property type="entry name" value="High mobility group box domain"/>
    <property type="match status" value="1"/>
</dbReference>
<feature type="compositionally biased region" description="Low complexity" evidence="3">
    <location>
        <begin position="163"/>
        <end position="172"/>
    </location>
</feature>
<keyword evidence="1 2" id="KW-0238">DNA-binding</keyword>
<feature type="DNA-binding region" description="HMG box" evidence="2">
    <location>
        <begin position="64"/>
        <end position="132"/>
    </location>
</feature>
<dbReference type="InterPro" id="IPR050342">
    <property type="entry name" value="HMGB"/>
</dbReference>
<evidence type="ECO:0000313" key="6">
    <source>
        <dbReference type="Proteomes" id="UP000054007"/>
    </source>
</evidence>
<dbReference type="SUPFAM" id="SSF47095">
    <property type="entry name" value="HMG-box"/>
    <property type="match status" value="1"/>
</dbReference>
<dbReference type="Proteomes" id="UP000054007">
    <property type="component" value="Unassembled WGS sequence"/>
</dbReference>
<dbReference type="AlphaFoldDB" id="A0A0D7BSR4"/>
<dbReference type="InterPro" id="IPR036910">
    <property type="entry name" value="HMG_box_dom_sf"/>
</dbReference>
<sequence length="257" mass="27649">MAPSTDASVQAKMLTSLARLSTVLHECAASVDNAVKVLSDGGSFGDPTEATGKRKRAKKDVNAPKRPASSYILYQNEKRKELQEKFPDSSFQELMKLVAEQWNKLDDAQRKPWVEQHAAADTIYKENMATYKANKDSAPPDGETSSVASPAPVKKPRGRPPKSAKAAVAPAKATKKAALKSPEHVEDSEDDSVDSDGSADTAPPPKPAPKASAKKEVASDDSGSEDSEEEDSEEEEAKPPPKKQKTVAPAKDIKKRK</sequence>
<organism evidence="5 6">
    <name type="scientific">Cylindrobasidium torrendii FP15055 ss-10</name>
    <dbReference type="NCBI Taxonomy" id="1314674"/>
    <lineage>
        <taxon>Eukaryota</taxon>
        <taxon>Fungi</taxon>
        <taxon>Dikarya</taxon>
        <taxon>Basidiomycota</taxon>
        <taxon>Agaricomycotina</taxon>
        <taxon>Agaricomycetes</taxon>
        <taxon>Agaricomycetidae</taxon>
        <taxon>Agaricales</taxon>
        <taxon>Marasmiineae</taxon>
        <taxon>Physalacriaceae</taxon>
        <taxon>Cylindrobasidium</taxon>
    </lineage>
</organism>
<dbReference type="SMART" id="SM00398">
    <property type="entry name" value="HMG"/>
    <property type="match status" value="1"/>
</dbReference>
<evidence type="ECO:0000256" key="3">
    <source>
        <dbReference type="SAM" id="MobiDB-lite"/>
    </source>
</evidence>
<keyword evidence="6" id="KW-1185">Reference proteome</keyword>
<evidence type="ECO:0000256" key="2">
    <source>
        <dbReference type="PROSITE-ProRule" id="PRU00267"/>
    </source>
</evidence>
<feature type="region of interest" description="Disordered" evidence="3">
    <location>
        <begin position="131"/>
        <end position="257"/>
    </location>
</feature>
<name>A0A0D7BSR4_9AGAR</name>
<reference evidence="5 6" key="1">
    <citation type="journal article" date="2015" name="Fungal Genet. Biol.">
        <title>Evolution of novel wood decay mechanisms in Agaricales revealed by the genome sequences of Fistulina hepatica and Cylindrobasidium torrendii.</title>
        <authorList>
            <person name="Floudas D."/>
            <person name="Held B.W."/>
            <person name="Riley R."/>
            <person name="Nagy L.G."/>
            <person name="Koehler G."/>
            <person name="Ransdell A.S."/>
            <person name="Younus H."/>
            <person name="Chow J."/>
            <person name="Chiniquy J."/>
            <person name="Lipzen A."/>
            <person name="Tritt A."/>
            <person name="Sun H."/>
            <person name="Haridas S."/>
            <person name="LaButti K."/>
            <person name="Ohm R.A."/>
            <person name="Kues U."/>
            <person name="Blanchette R.A."/>
            <person name="Grigoriev I.V."/>
            <person name="Minto R.E."/>
            <person name="Hibbett D.S."/>
        </authorList>
    </citation>
    <scope>NUCLEOTIDE SEQUENCE [LARGE SCALE GENOMIC DNA]</scope>
    <source>
        <strain evidence="5 6">FP15055 ss-10</strain>
    </source>
</reference>
<dbReference type="OrthoDB" id="1919336at2759"/>
<keyword evidence="2" id="KW-0539">Nucleus</keyword>
<proteinExistence type="predicted"/>
<dbReference type="CDD" id="cd22012">
    <property type="entry name" value="HMG-box_ABF2_IXR1-like_rpt2"/>
    <property type="match status" value="1"/>
</dbReference>
<dbReference type="STRING" id="1314674.A0A0D7BSR4"/>
<dbReference type="PANTHER" id="PTHR48112">
    <property type="entry name" value="HIGH MOBILITY GROUP PROTEIN DSP1"/>
    <property type="match status" value="1"/>
</dbReference>
<dbReference type="InterPro" id="IPR009071">
    <property type="entry name" value="HMG_box_dom"/>
</dbReference>
<accession>A0A0D7BSR4</accession>
<dbReference type="GO" id="GO:0003677">
    <property type="term" value="F:DNA binding"/>
    <property type="evidence" value="ECO:0007669"/>
    <property type="project" value="UniProtKB-UniRule"/>
</dbReference>
<dbReference type="EMBL" id="KN880437">
    <property type="protein sequence ID" value="KIY73285.1"/>
    <property type="molecule type" value="Genomic_DNA"/>
</dbReference>
<protein>
    <submittedName>
        <fullName evidence="5">HMG-box</fullName>
    </submittedName>
</protein>
<dbReference type="PROSITE" id="PS50118">
    <property type="entry name" value="HMG_BOX_2"/>
    <property type="match status" value="1"/>
</dbReference>
<dbReference type="Pfam" id="PF00505">
    <property type="entry name" value="HMG_box"/>
    <property type="match status" value="1"/>
</dbReference>
<evidence type="ECO:0000256" key="1">
    <source>
        <dbReference type="ARBA" id="ARBA00023125"/>
    </source>
</evidence>
<feature type="compositionally biased region" description="Acidic residues" evidence="3">
    <location>
        <begin position="222"/>
        <end position="236"/>
    </location>
</feature>
<feature type="region of interest" description="Disordered" evidence="3">
    <location>
        <begin position="39"/>
        <end position="69"/>
    </location>
</feature>